<comment type="subcellular location">
    <subcellularLocation>
        <location evidence="1">Cell membrane</location>
        <topology evidence="1">Peripheral membrane protein</topology>
    </subcellularLocation>
</comment>
<evidence type="ECO:0000256" key="3">
    <source>
        <dbReference type="ARBA" id="ARBA00022448"/>
    </source>
</evidence>
<dbReference type="CDD" id="cd03257">
    <property type="entry name" value="ABC_NikE_OppD_transporters"/>
    <property type="match status" value="1"/>
</dbReference>
<dbReference type="NCBIfam" id="TIGR01727">
    <property type="entry name" value="oligo_HPY"/>
    <property type="match status" value="1"/>
</dbReference>
<dbReference type="PANTHER" id="PTHR43297:SF2">
    <property type="entry name" value="DIPEPTIDE TRANSPORT ATP-BINDING PROTEIN DPPD"/>
    <property type="match status" value="1"/>
</dbReference>
<keyword evidence="4" id="KW-1003">Cell membrane</keyword>
<feature type="compositionally biased region" description="Basic and acidic residues" evidence="8">
    <location>
        <begin position="24"/>
        <end position="35"/>
    </location>
</feature>
<comment type="similarity">
    <text evidence="2">Belongs to the ABC transporter superfamily.</text>
</comment>
<organism evidence="10 11">
    <name type="scientific">Streptomyces marokkonensis</name>
    <dbReference type="NCBI Taxonomy" id="324855"/>
    <lineage>
        <taxon>Bacteria</taxon>
        <taxon>Bacillati</taxon>
        <taxon>Actinomycetota</taxon>
        <taxon>Actinomycetes</taxon>
        <taxon>Kitasatosporales</taxon>
        <taxon>Streptomycetaceae</taxon>
        <taxon>Streptomyces</taxon>
    </lineage>
</organism>
<protein>
    <submittedName>
        <fullName evidence="10">ABC transporter ATP-binding protein</fullName>
    </submittedName>
</protein>
<dbReference type="SMART" id="SM00382">
    <property type="entry name" value="AAA"/>
    <property type="match status" value="1"/>
</dbReference>
<dbReference type="InterPro" id="IPR003439">
    <property type="entry name" value="ABC_transporter-like_ATP-bd"/>
</dbReference>
<evidence type="ECO:0000256" key="7">
    <source>
        <dbReference type="ARBA" id="ARBA00023136"/>
    </source>
</evidence>
<sequence>MTPERETVSPELETVSSERGSAGPRRETVSAERETVTTPPAPGPGTGAPPLLSATDVRTAFHTPRGPVQAVDGVSLTLSEGETLGIVGESGSGKSVLGRTLMGLITDGPGTTVSGTVLIGGKDVHALTPAGRRALWGTDVAMVFQDPMTSLNPVKRVGTHLTESLRLHLGLSRAEARDRAVDLLRQVGIPEPSRRAGQYPHELSGGMRQRVVIAMALACGPRLLIADEPTTALDVTVQKQILDLLRSLAEDLRMATVLISHDLATVAGRTDRVAVMYAGRLVEYADTAAVFDRPRHPYSSALIASIPRLDQPPHTLLPAIEGRPPNLLHPPPGCRFAPRCDAATDRCATDAPDLTGHAGDRDAGGVVACHHPLGAAEEATV</sequence>
<dbReference type="Gene3D" id="3.40.50.300">
    <property type="entry name" value="P-loop containing nucleotide triphosphate hydrolases"/>
    <property type="match status" value="1"/>
</dbReference>
<comment type="caution">
    <text evidence="10">The sequence shown here is derived from an EMBL/GenBank/DDBJ whole genome shotgun (WGS) entry which is preliminary data.</text>
</comment>
<dbReference type="Pfam" id="PF00005">
    <property type="entry name" value="ABC_tran"/>
    <property type="match status" value="1"/>
</dbReference>
<dbReference type="PROSITE" id="PS00211">
    <property type="entry name" value="ABC_TRANSPORTER_1"/>
    <property type="match status" value="1"/>
</dbReference>
<proteinExistence type="inferred from homology"/>
<dbReference type="EMBL" id="BAABCQ010000124">
    <property type="protein sequence ID" value="GAA3998062.1"/>
    <property type="molecule type" value="Genomic_DNA"/>
</dbReference>
<dbReference type="PANTHER" id="PTHR43297">
    <property type="entry name" value="OLIGOPEPTIDE TRANSPORT ATP-BINDING PROTEIN APPD"/>
    <property type="match status" value="1"/>
</dbReference>
<gene>
    <name evidence="10" type="ORF">GCM10022384_51350</name>
</gene>
<accession>A0ABP7RIR6</accession>
<evidence type="ECO:0000256" key="2">
    <source>
        <dbReference type="ARBA" id="ARBA00005417"/>
    </source>
</evidence>
<evidence type="ECO:0000256" key="4">
    <source>
        <dbReference type="ARBA" id="ARBA00022475"/>
    </source>
</evidence>
<dbReference type="InterPro" id="IPR003593">
    <property type="entry name" value="AAA+_ATPase"/>
</dbReference>
<dbReference type="Pfam" id="PF08352">
    <property type="entry name" value="oligo_HPY"/>
    <property type="match status" value="1"/>
</dbReference>
<reference evidence="11" key="1">
    <citation type="journal article" date="2019" name="Int. J. Syst. Evol. Microbiol.">
        <title>The Global Catalogue of Microorganisms (GCM) 10K type strain sequencing project: providing services to taxonomists for standard genome sequencing and annotation.</title>
        <authorList>
            <consortium name="The Broad Institute Genomics Platform"/>
            <consortium name="The Broad Institute Genome Sequencing Center for Infectious Disease"/>
            <person name="Wu L."/>
            <person name="Ma J."/>
        </authorList>
    </citation>
    <scope>NUCLEOTIDE SEQUENCE [LARGE SCALE GENOMIC DNA]</scope>
    <source>
        <strain evidence="11">JCM 17027</strain>
    </source>
</reference>
<evidence type="ECO:0000256" key="6">
    <source>
        <dbReference type="ARBA" id="ARBA00022840"/>
    </source>
</evidence>
<evidence type="ECO:0000313" key="11">
    <source>
        <dbReference type="Proteomes" id="UP001500034"/>
    </source>
</evidence>
<evidence type="ECO:0000313" key="10">
    <source>
        <dbReference type="EMBL" id="GAA3998062.1"/>
    </source>
</evidence>
<evidence type="ECO:0000256" key="1">
    <source>
        <dbReference type="ARBA" id="ARBA00004202"/>
    </source>
</evidence>
<evidence type="ECO:0000256" key="5">
    <source>
        <dbReference type="ARBA" id="ARBA00022741"/>
    </source>
</evidence>
<dbReference type="SUPFAM" id="SSF52540">
    <property type="entry name" value="P-loop containing nucleoside triphosphate hydrolases"/>
    <property type="match status" value="1"/>
</dbReference>
<feature type="region of interest" description="Disordered" evidence="8">
    <location>
        <begin position="1"/>
        <end position="52"/>
    </location>
</feature>
<keyword evidence="6 10" id="KW-0067">ATP-binding</keyword>
<evidence type="ECO:0000256" key="8">
    <source>
        <dbReference type="SAM" id="MobiDB-lite"/>
    </source>
</evidence>
<dbReference type="InterPro" id="IPR027417">
    <property type="entry name" value="P-loop_NTPase"/>
</dbReference>
<keyword evidence="11" id="KW-1185">Reference proteome</keyword>
<keyword evidence="5" id="KW-0547">Nucleotide-binding</keyword>
<dbReference type="Proteomes" id="UP001500034">
    <property type="component" value="Unassembled WGS sequence"/>
</dbReference>
<dbReference type="InterPro" id="IPR050388">
    <property type="entry name" value="ABC_Ni/Peptide_Import"/>
</dbReference>
<dbReference type="InterPro" id="IPR013563">
    <property type="entry name" value="Oligopep_ABC_C"/>
</dbReference>
<feature type="domain" description="ABC transporter" evidence="9">
    <location>
        <begin position="52"/>
        <end position="303"/>
    </location>
</feature>
<dbReference type="GO" id="GO:0005524">
    <property type="term" value="F:ATP binding"/>
    <property type="evidence" value="ECO:0007669"/>
    <property type="project" value="UniProtKB-KW"/>
</dbReference>
<dbReference type="InterPro" id="IPR017871">
    <property type="entry name" value="ABC_transporter-like_CS"/>
</dbReference>
<keyword evidence="3" id="KW-0813">Transport</keyword>
<evidence type="ECO:0000259" key="9">
    <source>
        <dbReference type="PROSITE" id="PS50893"/>
    </source>
</evidence>
<dbReference type="PROSITE" id="PS50893">
    <property type="entry name" value="ABC_TRANSPORTER_2"/>
    <property type="match status" value="1"/>
</dbReference>
<name>A0ABP7RIR6_9ACTN</name>
<keyword evidence="7" id="KW-0472">Membrane</keyword>